<feature type="non-terminal residue" evidence="2">
    <location>
        <position position="275"/>
    </location>
</feature>
<proteinExistence type="predicted"/>
<reference evidence="2" key="1">
    <citation type="submission" date="2020-06" db="EMBL/GenBank/DDBJ databases">
        <authorList>
            <person name="Li T."/>
            <person name="Hu X."/>
            <person name="Zhang T."/>
            <person name="Song X."/>
            <person name="Zhang H."/>
            <person name="Dai N."/>
            <person name="Sheng W."/>
            <person name="Hou X."/>
            <person name="Wei L."/>
        </authorList>
    </citation>
    <scope>NUCLEOTIDE SEQUENCE</scope>
    <source>
        <strain evidence="2">KEN1</strain>
        <tissue evidence="2">Leaf</tissue>
    </source>
</reference>
<accession>A0AAW2YAI8</accession>
<comment type="caution">
    <text evidence="2">The sequence shown here is derived from an EMBL/GenBank/DDBJ whole genome shotgun (WGS) entry which is preliminary data.</text>
</comment>
<dbReference type="EMBL" id="JACGWN010000001">
    <property type="protein sequence ID" value="KAL0462812.1"/>
    <property type="molecule type" value="Genomic_DNA"/>
</dbReference>
<dbReference type="InterPro" id="IPR013103">
    <property type="entry name" value="RVT_2"/>
</dbReference>
<feature type="domain" description="Reverse transcriptase Ty1/copia-type" evidence="1">
    <location>
        <begin position="81"/>
        <end position="275"/>
    </location>
</feature>
<dbReference type="Pfam" id="PF07727">
    <property type="entry name" value="RVT_2"/>
    <property type="match status" value="1"/>
</dbReference>
<name>A0AAW2YAI8_9LAMI</name>
<gene>
    <name evidence="2" type="ORF">Slati_0168800</name>
</gene>
<protein>
    <submittedName>
        <fullName evidence="2">Retrovirus-related Pol polyprotein from transposon RE1</fullName>
    </submittedName>
</protein>
<dbReference type="AlphaFoldDB" id="A0AAW2YAI8"/>
<dbReference type="PANTHER" id="PTHR43383:SF2">
    <property type="entry name" value="AMIDOHYDROLASE 2 FAMILY PROTEIN"/>
    <property type="match status" value="1"/>
</dbReference>
<dbReference type="PANTHER" id="PTHR43383">
    <property type="entry name" value="NODULIN 6"/>
    <property type="match status" value="1"/>
</dbReference>
<sequence length="275" mass="31631">MVFFPCLYRLLQNSSIQQIFNYTNGLLSLLHFLFFTQITPKHGCFAAALSSLQEPRNYQQAKDKREWMEAMQAEIIALERNNTWITTQLPDNKKAIGCRWMYKLKLKPDGTVEFKARLVAKGYSQMEGVDYTDCFAPVAKTVTVRVFLAIAASKGWPIHHFDVNNAFLHSTLEEDIYMEPLEGYQVPEGHVCKLVKSLYGLKQASRKWNEDFTERIKSFGFTQSKHDYCLFTKATDTGLISLLLYVDDILVTGPTETHISDIKGYLIRLFTIKDL</sequence>
<dbReference type="InterPro" id="IPR043502">
    <property type="entry name" value="DNA/RNA_pol_sf"/>
</dbReference>
<organism evidence="2">
    <name type="scientific">Sesamum latifolium</name>
    <dbReference type="NCBI Taxonomy" id="2727402"/>
    <lineage>
        <taxon>Eukaryota</taxon>
        <taxon>Viridiplantae</taxon>
        <taxon>Streptophyta</taxon>
        <taxon>Embryophyta</taxon>
        <taxon>Tracheophyta</taxon>
        <taxon>Spermatophyta</taxon>
        <taxon>Magnoliopsida</taxon>
        <taxon>eudicotyledons</taxon>
        <taxon>Gunneridae</taxon>
        <taxon>Pentapetalae</taxon>
        <taxon>asterids</taxon>
        <taxon>lamiids</taxon>
        <taxon>Lamiales</taxon>
        <taxon>Pedaliaceae</taxon>
        <taxon>Sesamum</taxon>
    </lineage>
</organism>
<evidence type="ECO:0000313" key="2">
    <source>
        <dbReference type="EMBL" id="KAL0462812.1"/>
    </source>
</evidence>
<dbReference type="SUPFAM" id="SSF56672">
    <property type="entry name" value="DNA/RNA polymerases"/>
    <property type="match status" value="1"/>
</dbReference>
<evidence type="ECO:0000259" key="1">
    <source>
        <dbReference type="Pfam" id="PF07727"/>
    </source>
</evidence>
<reference evidence="2" key="2">
    <citation type="journal article" date="2024" name="Plant">
        <title>Genomic evolution and insights into agronomic trait innovations of Sesamum species.</title>
        <authorList>
            <person name="Miao H."/>
            <person name="Wang L."/>
            <person name="Qu L."/>
            <person name="Liu H."/>
            <person name="Sun Y."/>
            <person name="Le M."/>
            <person name="Wang Q."/>
            <person name="Wei S."/>
            <person name="Zheng Y."/>
            <person name="Lin W."/>
            <person name="Duan Y."/>
            <person name="Cao H."/>
            <person name="Xiong S."/>
            <person name="Wang X."/>
            <person name="Wei L."/>
            <person name="Li C."/>
            <person name="Ma Q."/>
            <person name="Ju M."/>
            <person name="Zhao R."/>
            <person name="Li G."/>
            <person name="Mu C."/>
            <person name="Tian Q."/>
            <person name="Mei H."/>
            <person name="Zhang T."/>
            <person name="Gao T."/>
            <person name="Zhang H."/>
        </authorList>
    </citation>
    <scope>NUCLEOTIDE SEQUENCE</scope>
    <source>
        <strain evidence="2">KEN1</strain>
    </source>
</reference>